<keyword evidence="5 15" id="KW-0347">Helicase</keyword>
<evidence type="ECO:0000259" key="13">
    <source>
        <dbReference type="PROSITE" id="PS51192"/>
    </source>
</evidence>
<evidence type="ECO:0000256" key="8">
    <source>
        <dbReference type="ARBA" id="ARBA00023235"/>
    </source>
</evidence>
<evidence type="ECO:0000256" key="5">
    <source>
        <dbReference type="ARBA" id="ARBA00022806"/>
    </source>
</evidence>
<dbReference type="RefSeq" id="WP_090408813.1">
    <property type="nucleotide sequence ID" value="NZ_FNDQ01000012.1"/>
</dbReference>
<dbReference type="GO" id="GO:0046872">
    <property type="term" value="F:metal ion binding"/>
    <property type="evidence" value="ECO:0007669"/>
    <property type="project" value="UniProtKB-KW"/>
</dbReference>
<dbReference type="PROSITE" id="PS51194">
    <property type="entry name" value="HELICASE_CTER"/>
    <property type="match status" value="1"/>
</dbReference>
<dbReference type="STRING" id="702745.SAMN05421818_11287"/>
<dbReference type="PROSITE" id="PS51192">
    <property type="entry name" value="HELICASE_ATP_BIND_1"/>
    <property type="match status" value="1"/>
</dbReference>
<evidence type="ECO:0000256" key="6">
    <source>
        <dbReference type="ARBA" id="ARBA00022840"/>
    </source>
</evidence>
<sequence length="632" mass="73606">MVTPLEILQKYWQYDSFREPQQQIIDSVLKANDTFALLPTGGGKSICFQIPALVMQGTCLVVSPLIALIEDQVNNLNKLNIKATAIIGGTPMHEIDAIFDNCLYGNYKFLYVSPERLQQTWILERIEKLNISLIAIDEAHCISQWGHDFRPSYLELGKLRNLFPNTPIIALTASANQKVVEDICTNLHLKEPKVFTKSFYRENLIYGTYKVENQINIVDRILRKNPAPSIIYVRTRKEAFFFAQRLNQLNFSATYFHGGLTINEKKKRMQDWIEEKCPIMVATNAFGMGIDKKNVKNVIHIQIPENIENYYQEAGRAGRDGNKAFATLLFSEQELQQNTAQFKDSLFDKEFLKLLYRKLNNFLGIAYGEGYNSVNSFNFNQFCFHNKFPYRKAYNALQFLDRQGVIRLSQNTGNKTKLIFTASSSDILDFSYDSEMYENILLFILRTYPGIYEYETDINIDLISQHTEETQEDIIKCLQECQQQELCRFTPEENDITVIFNEAWEEDRALYRTFTHLKNYNEQKIKQYNALLFYIQNEDICKNRILLKYFDEESDKDCGTCSTCMTKRLSLTTKDKAAVTAEIYKLLQEKPLSIKDIDLLNQFTKDEILYTIQVLLEENKIKPNDKNQYQII</sequence>
<dbReference type="InterPro" id="IPR001650">
    <property type="entry name" value="Helicase_C-like"/>
</dbReference>
<evidence type="ECO:0000256" key="1">
    <source>
        <dbReference type="ARBA" id="ARBA00005446"/>
    </source>
</evidence>
<dbReference type="SUPFAM" id="SSF52540">
    <property type="entry name" value="P-loop containing nucleoside triphosphate hydrolases"/>
    <property type="match status" value="1"/>
</dbReference>
<dbReference type="GO" id="GO:0006310">
    <property type="term" value="P:DNA recombination"/>
    <property type="evidence" value="ECO:0007669"/>
    <property type="project" value="InterPro"/>
</dbReference>
<dbReference type="InterPro" id="IPR036388">
    <property type="entry name" value="WH-like_DNA-bd_sf"/>
</dbReference>
<dbReference type="GO" id="GO:0006281">
    <property type="term" value="P:DNA repair"/>
    <property type="evidence" value="ECO:0007669"/>
    <property type="project" value="TreeGrafter"/>
</dbReference>
<dbReference type="GO" id="GO:0043138">
    <property type="term" value="F:3'-5' DNA helicase activity"/>
    <property type="evidence" value="ECO:0007669"/>
    <property type="project" value="UniProtKB-EC"/>
</dbReference>
<dbReference type="PANTHER" id="PTHR13710:SF105">
    <property type="entry name" value="ATP-DEPENDENT DNA HELICASE Q1"/>
    <property type="match status" value="1"/>
</dbReference>
<dbReference type="AlphaFoldDB" id="A0A1G8EUF9"/>
<dbReference type="GO" id="GO:0003677">
    <property type="term" value="F:DNA binding"/>
    <property type="evidence" value="ECO:0007669"/>
    <property type="project" value="UniProtKB-KW"/>
</dbReference>
<dbReference type="CDD" id="cd17920">
    <property type="entry name" value="DEXHc_RecQ"/>
    <property type="match status" value="1"/>
</dbReference>
<dbReference type="SMART" id="SM00487">
    <property type="entry name" value="DEXDc"/>
    <property type="match status" value="1"/>
</dbReference>
<dbReference type="InterPro" id="IPR004589">
    <property type="entry name" value="DNA_helicase_ATP-dep_RecQ"/>
</dbReference>
<feature type="domain" description="Helicase ATP-binding" evidence="13">
    <location>
        <begin position="25"/>
        <end position="193"/>
    </location>
</feature>
<dbReference type="Pfam" id="PF00270">
    <property type="entry name" value="DEAD"/>
    <property type="match status" value="1"/>
</dbReference>
<reference evidence="16" key="1">
    <citation type="submission" date="2016-10" db="EMBL/GenBank/DDBJ databases">
        <authorList>
            <person name="Varghese N."/>
            <person name="Submissions S."/>
        </authorList>
    </citation>
    <scope>NUCLEOTIDE SEQUENCE [LARGE SCALE GENOMIC DNA]</scope>
    <source>
        <strain evidence="16">DSM 23313</strain>
    </source>
</reference>
<dbReference type="SMART" id="SM00490">
    <property type="entry name" value="HELICc"/>
    <property type="match status" value="1"/>
</dbReference>
<evidence type="ECO:0000256" key="10">
    <source>
        <dbReference type="ARBA" id="ARBA00034808"/>
    </source>
</evidence>
<evidence type="ECO:0000256" key="7">
    <source>
        <dbReference type="ARBA" id="ARBA00023125"/>
    </source>
</evidence>
<evidence type="ECO:0000256" key="9">
    <source>
        <dbReference type="ARBA" id="ARBA00034617"/>
    </source>
</evidence>
<evidence type="ECO:0000256" key="4">
    <source>
        <dbReference type="ARBA" id="ARBA00022801"/>
    </source>
</evidence>
<name>A0A1G8EUF9_9FLAO</name>
<proteinExistence type="inferred from homology"/>
<dbReference type="GO" id="GO:0043590">
    <property type="term" value="C:bacterial nucleoid"/>
    <property type="evidence" value="ECO:0007669"/>
    <property type="project" value="TreeGrafter"/>
</dbReference>
<dbReference type="EMBL" id="FNDQ01000012">
    <property type="protein sequence ID" value="SDH73485.1"/>
    <property type="molecule type" value="Genomic_DNA"/>
</dbReference>
<dbReference type="Gene3D" id="1.10.10.10">
    <property type="entry name" value="Winged helix-like DNA-binding domain superfamily/Winged helix DNA-binding domain"/>
    <property type="match status" value="1"/>
</dbReference>
<gene>
    <name evidence="15" type="ORF">SAMN05421818_11287</name>
</gene>
<organism evidence="15 16">
    <name type="scientific">Myroides phaeus</name>
    <dbReference type="NCBI Taxonomy" id="702745"/>
    <lineage>
        <taxon>Bacteria</taxon>
        <taxon>Pseudomonadati</taxon>
        <taxon>Bacteroidota</taxon>
        <taxon>Flavobacteriia</taxon>
        <taxon>Flavobacteriales</taxon>
        <taxon>Flavobacteriaceae</taxon>
        <taxon>Myroides</taxon>
    </lineage>
</organism>
<keyword evidence="16" id="KW-1185">Reference proteome</keyword>
<keyword evidence="7" id="KW-0238">DNA-binding</keyword>
<dbReference type="Pfam" id="PF00271">
    <property type="entry name" value="Helicase_C"/>
    <property type="match status" value="1"/>
</dbReference>
<dbReference type="GO" id="GO:0016787">
    <property type="term" value="F:hydrolase activity"/>
    <property type="evidence" value="ECO:0007669"/>
    <property type="project" value="UniProtKB-KW"/>
</dbReference>
<comment type="similarity">
    <text evidence="1">Belongs to the helicase family. RecQ subfamily.</text>
</comment>
<protein>
    <recommendedName>
        <fullName evidence="11">ATP-dependent DNA helicase RecQ</fullName>
        <ecNumber evidence="10">5.6.2.4</ecNumber>
    </recommendedName>
    <alternativeName>
        <fullName evidence="12">DNA 3'-5' helicase RecQ</fullName>
    </alternativeName>
</protein>
<dbReference type="InterPro" id="IPR032284">
    <property type="entry name" value="RecQ_Zn-bd"/>
</dbReference>
<accession>A0A1G8EUF9</accession>
<comment type="catalytic activity">
    <reaction evidence="9">
        <text>Couples ATP hydrolysis with the unwinding of duplex DNA by translocating in the 3'-5' direction.</text>
        <dbReference type="EC" id="5.6.2.4"/>
    </reaction>
</comment>
<dbReference type="InterPro" id="IPR027417">
    <property type="entry name" value="P-loop_NTPase"/>
</dbReference>
<dbReference type="PANTHER" id="PTHR13710">
    <property type="entry name" value="DNA HELICASE RECQ FAMILY MEMBER"/>
    <property type="match status" value="1"/>
</dbReference>
<evidence type="ECO:0000313" key="16">
    <source>
        <dbReference type="Proteomes" id="UP000243588"/>
    </source>
</evidence>
<dbReference type="Gene3D" id="3.40.50.300">
    <property type="entry name" value="P-loop containing nucleotide triphosphate hydrolases"/>
    <property type="match status" value="2"/>
</dbReference>
<dbReference type="GO" id="GO:0005737">
    <property type="term" value="C:cytoplasm"/>
    <property type="evidence" value="ECO:0007669"/>
    <property type="project" value="TreeGrafter"/>
</dbReference>
<evidence type="ECO:0000259" key="14">
    <source>
        <dbReference type="PROSITE" id="PS51194"/>
    </source>
</evidence>
<dbReference type="GO" id="GO:0005524">
    <property type="term" value="F:ATP binding"/>
    <property type="evidence" value="ECO:0007669"/>
    <property type="project" value="UniProtKB-KW"/>
</dbReference>
<dbReference type="Pfam" id="PF16124">
    <property type="entry name" value="RecQ_Zn_bind"/>
    <property type="match status" value="1"/>
</dbReference>
<keyword evidence="3" id="KW-0547">Nucleotide-binding</keyword>
<dbReference type="NCBIfam" id="TIGR00614">
    <property type="entry name" value="recQ_fam"/>
    <property type="match status" value="1"/>
</dbReference>
<keyword evidence="8" id="KW-0413">Isomerase</keyword>
<dbReference type="Proteomes" id="UP000243588">
    <property type="component" value="Unassembled WGS sequence"/>
</dbReference>
<dbReference type="EC" id="5.6.2.4" evidence="10"/>
<evidence type="ECO:0000256" key="2">
    <source>
        <dbReference type="ARBA" id="ARBA00022723"/>
    </source>
</evidence>
<dbReference type="GO" id="GO:0009378">
    <property type="term" value="F:four-way junction helicase activity"/>
    <property type="evidence" value="ECO:0007669"/>
    <property type="project" value="TreeGrafter"/>
</dbReference>
<evidence type="ECO:0000256" key="3">
    <source>
        <dbReference type="ARBA" id="ARBA00022741"/>
    </source>
</evidence>
<keyword evidence="6" id="KW-0067">ATP-binding</keyword>
<evidence type="ECO:0000313" key="15">
    <source>
        <dbReference type="EMBL" id="SDH73485.1"/>
    </source>
</evidence>
<dbReference type="GO" id="GO:0030894">
    <property type="term" value="C:replisome"/>
    <property type="evidence" value="ECO:0007669"/>
    <property type="project" value="TreeGrafter"/>
</dbReference>
<keyword evidence="4" id="KW-0378">Hydrolase</keyword>
<dbReference type="FunFam" id="3.40.50.300:FF:000296">
    <property type="entry name" value="ATP-dependent DNA helicase RecQ"/>
    <property type="match status" value="1"/>
</dbReference>
<dbReference type="InterPro" id="IPR011545">
    <property type="entry name" value="DEAD/DEAH_box_helicase_dom"/>
</dbReference>
<evidence type="ECO:0000256" key="11">
    <source>
        <dbReference type="ARBA" id="ARBA00044535"/>
    </source>
</evidence>
<keyword evidence="2" id="KW-0479">Metal-binding</keyword>
<dbReference type="InterPro" id="IPR014001">
    <property type="entry name" value="Helicase_ATP-bd"/>
</dbReference>
<evidence type="ECO:0000256" key="12">
    <source>
        <dbReference type="ARBA" id="ARBA00044550"/>
    </source>
</evidence>
<feature type="domain" description="Helicase C-terminal" evidence="14">
    <location>
        <begin position="203"/>
        <end position="360"/>
    </location>
</feature>